<keyword evidence="4" id="KW-1185">Reference proteome</keyword>
<feature type="transmembrane region" description="Helical" evidence="2">
    <location>
        <begin position="223"/>
        <end position="242"/>
    </location>
</feature>
<protein>
    <submittedName>
        <fullName evidence="3">Uncharacterized protein</fullName>
    </submittedName>
</protein>
<dbReference type="VEuPathDB" id="ToxoDB:EMWEY_00018060"/>
<feature type="compositionally biased region" description="Basic and acidic residues" evidence="1">
    <location>
        <begin position="1534"/>
        <end position="1548"/>
    </location>
</feature>
<feature type="compositionally biased region" description="Polar residues" evidence="1">
    <location>
        <begin position="1484"/>
        <end position="1509"/>
    </location>
</feature>
<dbReference type="GeneID" id="25335792"/>
<dbReference type="RefSeq" id="XP_013335466.1">
    <property type="nucleotide sequence ID" value="XM_013480012.1"/>
</dbReference>
<keyword evidence="2" id="KW-0812">Transmembrane</keyword>
<evidence type="ECO:0000313" key="3">
    <source>
        <dbReference type="EMBL" id="CDJ58818.1"/>
    </source>
</evidence>
<sequence>MVKLYSVHPHHEHTITKALLVLFADALWNKEGANAITSLVQLSLSPLDDSALALYHKVFRESIQGTAKPSFNYVRTHAALRSLAVTNLIIGSLLPELDKKRSFIRIIEKVVKKTAPKNETQEEAEVKEVVKVLNRFSGASVERIRQDSRAMAAVQHIICNVREGKRGGFAGLFESLASESIFTIAHSILHTGASLGFSFQPMLTSGLRLVQGCLRMAMKIQSMAGPALLLPGGVVGTVLQYFLRAFNLMFFPPLLAVTGGLAGAMGVACLLGVPTLLSEIYNFVSNKVLKGVTAAYKHIQLFRLRSDPHGARLLKSAFSGKFVVMLTQLWQLDSVGVETLENSEQRILLTKTKLIVSLNASLKHALDSLVANIVVKPRLQRDVHNFTSGVAGIKRQSASEKREDLSLVSQRLEAFAEVDLPPELEMAEPELKVVEDKSVTSAEATLLGKYAAKRDLMMMSLLRQSLRKLIRAFDSIFGRLEKMVRATVGRDRVQTCKLSDQKMCFNTDEATKARFAVLQFVLAAHLGVSIGMDEKLAESSQDLKEDFMSLVKDAAWFRYRSPTSRVLRRKTQWGLDLLIDHLFPQRKAEGKRDGPISEEHLTTIELAVTSNQSAASSVVRKLFKLTRLQCLNNGALFVLTTDLGIAKVFRPAPPITPEMKRSLCTPEHEFVEFNAWYTQNDVGGRLHVPGLAGINGFMVDSGIVLRARHDDESAAHLIEAALWSKGIPRVDALKAADLLVATKRALYSDRSWKEFFNDWTPTDLDYVQHNISAGMHLDRETYVDEERKALYSLDVSAEGFLELLVRSLESTLITAGSLSAGLSDLALIFPVAVGLEAVKMAEKNVTGLTSMLGRFQVILWDEYAAEKQRSRVARVVPHFQSSVGSVAPPQRRTNAFYRPSISDAFAREEGTIDPLFADWCEELYSRASSSNIDEPGLARLAAQDAGIIQCSLLRFLGKRQKGEPSEKEKNAVFKYLRQVTQLLRKAKKTNRYSWKRYLNAKPPRNGEYHEQTDSVRSAIKRSLITLRKRVSRGTRRLAHKIRSEAAKRLLGIRIFNILRGPEFLRTLHLAAVEAFADQALFPSSVLIHPTTLAAFTRIRTLIKFEVLPIMDRPEGAEIITQMKMMPTPSPAMKRLIERFEAQLRAAKTKFGPSYRRHVRQCAGYLWLLNIASAAPAYASTNLPRLFSRFVSIIDGPTEERRGEYLITRRSLAYLEQAGMKLVLKAGDAVALLEKSSVESRGEAFVHHTLGLSNISPASLPLAAAGRKLHHPRLGHPSLLLFCSLAIPTVADPNFQSRRLAGLKQMKELQKLSVTSESPLYFQINREATSEGLDFHDLESLIRVAQNVQLRSEASQKIELTAAFLLHAPLMKGLEIMGLVNETVGSKFGTSPLQCTPEDKSSGTWYTIPINGSSRLRMLTSLLIQLGDAEDVLERLEASNMAAVSADGGFSESFATVTTLKTEAPPQFSTDGERSGSIEEESKSRNTQISEQNVSSGNDSENEGTWTPQLSVDREQNGKPSKTNVNTAPSMDLRPPAESKAERPGRDYSSDYPFKMAIKADQEGLRNAKATVQHLMQQASLFEAHSSAFASIFHTLISIAQLPSRLYNSVSTRFVDSLATAALGRPWRTQRKWKLRLGWQKRRSIRRRTALRRPFGGGQTEYAASAANSVNRSFSTVLLPFSIKEALGDIRKKWKRLLKTDYLAVISAACKQDADLWLKDELEANGRAVGEAAEQRQTVDAMTTNEQFKKTHESRQQLCVHPLWFELRARIFVEQDMLEAERLFSYFVRMGIENSKLVQQSADQALLDHLWEQLLEMGVLGDKASPEASAAVRGRLQQAVESVSKKRPFMAIEPVRELVIGMLEHLLQTPNMAKEGLREMLEQLQVLAMERAAAFLLSKAAGVEQDVAEDAVKNLIRPQPEEGTREFVPGEGPRASNLQAWLIQMYFVADPLLLLSRPSIFKPVVVLIEIINKTTRKPYTALPCWEPQVLSANA</sequence>
<keyword evidence="2" id="KW-1133">Transmembrane helix</keyword>
<name>U6M6Y1_EIMMA</name>
<dbReference type="OrthoDB" id="345627at2759"/>
<reference evidence="3" key="1">
    <citation type="submission" date="2013-10" db="EMBL/GenBank/DDBJ databases">
        <title>Genomic analysis of the causative agents of coccidiosis in chickens.</title>
        <authorList>
            <person name="Reid A.J."/>
            <person name="Blake D."/>
            <person name="Billington K."/>
            <person name="Browne H."/>
            <person name="Dunn M."/>
            <person name="Hung S."/>
            <person name="Kawahara F."/>
            <person name="Miranda-Saavedra D."/>
            <person name="Mourier T."/>
            <person name="Nagra H."/>
            <person name="Otto T.D."/>
            <person name="Rawlings N."/>
            <person name="Sanchez A."/>
            <person name="Sanders M."/>
            <person name="Subramaniam C."/>
            <person name="Tay Y."/>
            <person name="Dear P."/>
            <person name="Doerig C."/>
            <person name="Gruber A."/>
            <person name="Parkinson J."/>
            <person name="Shirley M."/>
            <person name="Wan K.L."/>
            <person name="Berriman M."/>
            <person name="Tomley F."/>
            <person name="Pain A."/>
        </authorList>
    </citation>
    <scope>NUCLEOTIDE SEQUENCE [LARGE SCALE GENOMIC DNA]</scope>
    <source>
        <strain evidence="3">Weybridge</strain>
    </source>
</reference>
<dbReference type="EMBL" id="HG719856">
    <property type="protein sequence ID" value="CDJ58818.1"/>
    <property type="molecule type" value="Genomic_DNA"/>
</dbReference>
<organism evidence="3 4">
    <name type="scientific">Eimeria maxima</name>
    <name type="common">Coccidian parasite</name>
    <dbReference type="NCBI Taxonomy" id="5804"/>
    <lineage>
        <taxon>Eukaryota</taxon>
        <taxon>Sar</taxon>
        <taxon>Alveolata</taxon>
        <taxon>Apicomplexa</taxon>
        <taxon>Conoidasida</taxon>
        <taxon>Coccidia</taxon>
        <taxon>Eucoccidiorida</taxon>
        <taxon>Eimeriorina</taxon>
        <taxon>Eimeriidae</taxon>
        <taxon>Eimeria</taxon>
    </lineage>
</organism>
<dbReference type="Proteomes" id="UP000030763">
    <property type="component" value="Unassembled WGS sequence"/>
</dbReference>
<reference evidence="3" key="2">
    <citation type="submission" date="2013-10" db="EMBL/GenBank/DDBJ databases">
        <authorList>
            <person name="Aslett M."/>
        </authorList>
    </citation>
    <scope>NUCLEOTIDE SEQUENCE [LARGE SCALE GENOMIC DNA]</scope>
    <source>
        <strain evidence="3">Weybridge</strain>
    </source>
</reference>
<keyword evidence="2" id="KW-0472">Membrane</keyword>
<feature type="region of interest" description="Disordered" evidence="1">
    <location>
        <begin position="1460"/>
        <end position="1550"/>
    </location>
</feature>
<feature type="transmembrane region" description="Helical" evidence="2">
    <location>
        <begin position="254"/>
        <end position="277"/>
    </location>
</feature>
<gene>
    <name evidence="3" type="ORF">EMWEY_00018060</name>
</gene>
<feature type="compositionally biased region" description="Basic and acidic residues" evidence="1">
    <location>
        <begin position="1470"/>
        <end position="1483"/>
    </location>
</feature>
<evidence type="ECO:0000256" key="2">
    <source>
        <dbReference type="SAM" id="Phobius"/>
    </source>
</evidence>
<proteinExistence type="predicted"/>
<accession>U6M6Y1</accession>
<evidence type="ECO:0000256" key="1">
    <source>
        <dbReference type="SAM" id="MobiDB-lite"/>
    </source>
</evidence>
<feature type="compositionally biased region" description="Polar residues" evidence="1">
    <location>
        <begin position="1517"/>
        <end position="1528"/>
    </location>
</feature>
<evidence type="ECO:0000313" key="4">
    <source>
        <dbReference type="Proteomes" id="UP000030763"/>
    </source>
</evidence>
<dbReference type="OMA" id="CFNTDEA"/>